<reference evidence="11 12" key="1">
    <citation type="submission" date="2021-02" db="EMBL/GenBank/DDBJ databases">
        <title>Variation within the Batrachochytrium salamandrivorans European outbreak.</title>
        <authorList>
            <person name="Kelly M."/>
            <person name="Pasmans F."/>
            <person name="Shea T.P."/>
            <person name="Munoz J.F."/>
            <person name="Carranza S."/>
            <person name="Cuomo C.A."/>
            <person name="Martel A."/>
        </authorList>
    </citation>
    <scope>NUCLEOTIDE SEQUENCE [LARGE SCALE GENOMIC DNA]</scope>
    <source>
        <strain evidence="11 12">AMFP18/2</strain>
    </source>
</reference>
<evidence type="ECO:0000256" key="1">
    <source>
        <dbReference type="ARBA" id="ARBA00004651"/>
    </source>
</evidence>
<dbReference type="InterPro" id="IPR019823">
    <property type="entry name" value="Mechanosensitive_channel_CS"/>
</dbReference>
<feature type="transmembrane region" description="Helical" evidence="10">
    <location>
        <begin position="44"/>
        <end position="66"/>
    </location>
</feature>
<dbReference type="Gene3D" id="1.10.1200.120">
    <property type="entry name" value="Large-conductance mechanosensitive channel, MscL, domain 1"/>
    <property type="match status" value="1"/>
</dbReference>
<comment type="caution">
    <text evidence="11">The sequence shown here is derived from an EMBL/GenBank/DDBJ whole genome shotgun (WGS) entry which is preliminary data.</text>
</comment>
<dbReference type="Proteomes" id="UP001648503">
    <property type="component" value="Unassembled WGS sequence"/>
</dbReference>
<evidence type="ECO:0000313" key="12">
    <source>
        <dbReference type="Proteomes" id="UP001648503"/>
    </source>
</evidence>
<name>A0ABQ8F9D6_9FUNG</name>
<gene>
    <name evidence="11" type="ORF">BASA50_007779</name>
</gene>
<evidence type="ECO:0000256" key="2">
    <source>
        <dbReference type="ARBA" id="ARBA00007254"/>
    </source>
</evidence>
<dbReference type="HAMAP" id="MF_00115">
    <property type="entry name" value="MscL"/>
    <property type="match status" value="1"/>
</dbReference>
<evidence type="ECO:0000256" key="7">
    <source>
        <dbReference type="ARBA" id="ARBA00023065"/>
    </source>
</evidence>
<dbReference type="PANTHER" id="PTHR30266">
    <property type="entry name" value="MECHANOSENSITIVE CHANNEL MSCL"/>
    <property type="match status" value="1"/>
</dbReference>
<keyword evidence="12" id="KW-1185">Reference proteome</keyword>
<proteinExistence type="inferred from homology"/>
<protein>
    <recommendedName>
        <fullName evidence="13">Large conductance mechanosensitive channel protein</fullName>
    </recommendedName>
</protein>
<keyword evidence="4" id="KW-1003">Cell membrane</keyword>
<evidence type="ECO:0000256" key="8">
    <source>
        <dbReference type="ARBA" id="ARBA00023136"/>
    </source>
</evidence>
<evidence type="ECO:0000256" key="6">
    <source>
        <dbReference type="ARBA" id="ARBA00022989"/>
    </source>
</evidence>
<sequence>MSNNQDDSQGKGLGSQIKGGAFKSVKAVGSVLDDFKAFLSKGNVVDLAVGLVMGAAFTAIVTSFVADLITPLIGLATQSNLENMFYILRCPANASNCREVGNYGTTAEANKVGVVTWNYGRFIQICINFVIISIIVFLIVKLYTASFRREEPGPVKDCAFCAKEIPLSAVRCPFCTSHVQSNVGGSSDAITKKGSDSVLDVGQGGAYRR</sequence>
<comment type="subcellular location">
    <subcellularLocation>
        <location evidence="1">Cell membrane</location>
        <topology evidence="1">Multi-pass membrane protein</topology>
    </subcellularLocation>
</comment>
<evidence type="ECO:0000313" key="11">
    <source>
        <dbReference type="EMBL" id="KAH6592942.1"/>
    </source>
</evidence>
<dbReference type="InterPro" id="IPR036019">
    <property type="entry name" value="MscL_channel"/>
</dbReference>
<evidence type="ECO:0008006" key="13">
    <source>
        <dbReference type="Google" id="ProtNLM"/>
    </source>
</evidence>
<evidence type="ECO:0000256" key="9">
    <source>
        <dbReference type="ARBA" id="ARBA00023303"/>
    </source>
</evidence>
<organism evidence="11 12">
    <name type="scientific">Batrachochytrium salamandrivorans</name>
    <dbReference type="NCBI Taxonomy" id="1357716"/>
    <lineage>
        <taxon>Eukaryota</taxon>
        <taxon>Fungi</taxon>
        <taxon>Fungi incertae sedis</taxon>
        <taxon>Chytridiomycota</taxon>
        <taxon>Chytridiomycota incertae sedis</taxon>
        <taxon>Chytridiomycetes</taxon>
        <taxon>Rhizophydiales</taxon>
        <taxon>Rhizophydiales incertae sedis</taxon>
        <taxon>Batrachochytrium</taxon>
    </lineage>
</organism>
<dbReference type="NCBIfam" id="TIGR00220">
    <property type="entry name" value="mscL"/>
    <property type="match status" value="1"/>
</dbReference>
<evidence type="ECO:0000256" key="3">
    <source>
        <dbReference type="ARBA" id="ARBA00022448"/>
    </source>
</evidence>
<accession>A0ABQ8F9D6</accession>
<evidence type="ECO:0000256" key="5">
    <source>
        <dbReference type="ARBA" id="ARBA00022692"/>
    </source>
</evidence>
<keyword evidence="7" id="KW-0406">Ion transport</keyword>
<keyword evidence="9" id="KW-0407">Ion channel</keyword>
<evidence type="ECO:0000256" key="4">
    <source>
        <dbReference type="ARBA" id="ARBA00022475"/>
    </source>
</evidence>
<keyword evidence="8 10" id="KW-0472">Membrane</keyword>
<evidence type="ECO:0000256" key="10">
    <source>
        <dbReference type="SAM" id="Phobius"/>
    </source>
</evidence>
<dbReference type="PANTHER" id="PTHR30266:SF2">
    <property type="entry name" value="LARGE-CONDUCTANCE MECHANOSENSITIVE CHANNEL"/>
    <property type="match status" value="1"/>
</dbReference>
<feature type="transmembrane region" description="Helical" evidence="10">
    <location>
        <begin position="122"/>
        <end position="140"/>
    </location>
</feature>
<dbReference type="PROSITE" id="PS01327">
    <property type="entry name" value="MSCL"/>
    <property type="match status" value="1"/>
</dbReference>
<dbReference type="Pfam" id="PF01741">
    <property type="entry name" value="MscL"/>
    <property type="match status" value="1"/>
</dbReference>
<dbReference type="InterPro" id="IPR037673">
    <property type="entry name" value="MSC/AndL"/>
</dbReference>
<dbReference type="EMBL" id="JAFCIX010000365">
    <property type="protein sequence ID" value="KAH6592942.1"/>
    <property type="molecule type" value="Genomic_DNA"/>
</dbReference>
<keyword evidence="6 10" id="KW-1133">Transmembrane helix</keyword>
<comment type="similarity">
    <text evidence="2">Belongs to the MscL family.</text>
</comment>
<dbReference type="SUPFAM" id="SSF81330">
    <property type="entry name" value="Gated mechanosensitive channel"/>
    <property type="match status" value="1"/>
</dbReference>
<keyword evidence="3" id="KW-0813">Transport</keyword>
<keyword evidence="5 10" id="KW-0812">Transmembrane</keyword>
<dbReference type="InterPro" id="IPR001185">
    <property type="entry name" value="MS_channel"/>
</dbReference>